<dbReference type="Gene3D" id="3.10.310.10">
    <property type="entry name" value="Diaminopimelate Epimerase, Chain A, domain 1"/>
    <property type="match status" value="1"/>
</dbReference>
<reference evidence="3" key="1">
    <citation type="submission" date="2018-05" db="EMBL/GenBank/DDBJ databases">
        <authorList>
            <person name="Lanie J.A."/>
            <person name="Ng W.-L."/>
            <person name="Kazmierczak K.M."/>
            <person name="Andrzejewski T.M."/>
            <person name="Davidsen T.M."/>
            <person name="Wayne K.J."/>
            <person name="Tettelin H."/>
            <person name="Glass J.I."/>
            <person name="Rusch D."/>
            <person name="Podicherti R."/>
            <person name="Tsui H.-C.T."/>
            <person name="Winkler M.E."/>
        </authorList>
    </citation>
    <scope>NUCLEOTIDE SEQUENCE</scope>
</reference>
<organism evidence="3">
    <name type="scientific">marine metagenome</name>
    <dbReference type="NCBI Taxonomy" id="408172"/>
    <lineage>
        <taxon>unclassified sequences</taxon>
        <taxon>metagenomes</taxon>
        <taxon>ecological metagenomes</taxon>
    </lineage>
</organism>
<keyword evidence="2" id="KW-0413">Isomerase</keyword>
<gene>
    <name evidence="3" type="ORF">METZ01_LOCUS451310</name>
</gene>
<dbReference type="InterPro" id="IPR001653">
    <property type="entry name" value="DAP_epimerase_DapF"/>
</dbReference>
<dbReference type="GO" id="GO:0008837">
    <property type="term" value="F:diaminopimelate epimerase activity"/>
    <property type="evidence" value="ECO:0007669"/>
    <property type="project" value="InterPro"/>
</dbReference>
<feature type="non-terminal residue" evidence="3">
    <location>
        <position position="63"/>
    </location>
</feature>
<dbReference type="SUPFAM" id="SSF54506">
    <property type="entry name" value="Diaminopimelate epimerase-like"/>
    <property type="match status" value="1"/>
</dbReference>
<feature type="non-terminal residue" evidence="3">
    <location>
        <position position="1"/>
    </location>
</feature>
<dbReference type="PANTHER" id="PTHR31689">
    <property type="entry name" value="DIAMINOPIMELATE EPIMERASE, CHLOROPLASTIC"/>
    <property type="match status" value="1"/>
</dbReference>
<dbReference type="PANTHER" id="PTHR31689:SF0">
    <property type="entry name" value="DIAMINOPIMELATE EPIMERASE"/>
    <property type="match status" value="1"/>
</dbReference>
<dbReference type="AlphaFoldDB" id="A0A382ZS60"/>
<evidence type="ECO:0000256" key="2">
    <source>
        <dbReference type="ARBA" id="ARBA00023235"/>
    </source>
</evidence>
<dbReference type="GO" id="GO:0009089">
    <property type="term" value="P:lysine biosynthetic process via diaminopimelate"/>
    <property type="evidence" value="ECO:0007669"/>
    <property type="project" value="InterPro"/>
</dbReference>
<dbReference type="Pfam" id="PF01678">
    <property type="entry name" value="DAP_epimerase"/>
    <property type="match status" value="1"/>
</dbReference>
<proteinExistence type="inferred from homology"/>
<evidence type="ECO:0008006" key="4">
    <source>
        <dbReference type="Google" id="ProtNLM"/>
    </source>
</evidence>
<sequence length="63" mass="7008">MQGTGNDFVIFDTFSQSLSLSTEQIQHIADRHLGIGCDQVLLIGPSKNDEVDVYYRIFNSDGT</sequence>
<evidence type="ECO:0000256" key="1">
    <source>
        <dbReference type="ARBA" id="ARBA00010219"/>
    </source>
</evidence>
<comment type="similarity">
    <text evidence="1">Belongs to the diaminopimelate epimerase family.</text>
</comment>
<name>A0A382ZS60_9ZZZZ</name>
<evidence type="ECO:0000313" key="3">
    <source>
        <dbReference type="EMBL" id="SVD98456.1"/>
    </source>
</evidence>
<accession>A0A382ZS60</accession>
<dbReference type="EMBL" id="UINC01186297">
    <property type="protein sequence ID" value="SVD98456.1"/>
    <property type="molecule type" value="Genomic_DNA"/>
</dbReference>
<dbReference type="GO" id="GO:0005829">
    <property type="term" value="C:cytosol"/>
    <property type="evidence" value="ECO:0007669"/>
    <property type="project" value="TreeGrafter"/>
</dbReference>
<protein>
    <recommendedName>
        <fullName evidence="4">Diaminopimelate epimerase</fullName>
    </recommendedName>
</protein>